<dbReference type="InterPro" id="IPR013815">
    <property type="entry name" value="ATP_grasp_subdomain_1"/>
</dbReference>
<dbReference type="Proteomes" id="UP000824134">
    <property type="component" value="Unassembled WGS sequence"/>
</dbReference>
<reference evidence="5" key="2">
    <citation type="submission" date="2021-04" db="EMBL/GenBank/DDBJ databases">
        <authorList>
            <person name="Gilroy R."/>
        </authorList>
    </citation>
    <scope>NUCLEOTIDE SEQUENCE</scope>
    <source>
        <strain evidence="5">ChiHjej12B11-9195</strain>
    </source>
</reference>
<dbReference type="InterPro" id="IPR016102">
    <property type="entry name" value="Succinyl-CoA_synth-like"/>
</dbReference>
<dbReference type="SMART" id="SM00881">
    <property type="entry name" value="CoA_binding"/>
    <property type="match status" value="1"/>
</dbReference>
<keyword evidence="5" id="KW-0012">Acyltransferase</keyword>
<evidence type="ECO:0000259" key="3">
    <source>
        <dbReference type="PROSITE" id="PS50975"/>
    </source>
</evidence>
<evidence type="ECO:0000313" key="5">
    <source>
        <dbReference type="EMBL" id="HIY95905.1"/>
    </source>
</evidence>
<dbReference type="SUPFAM" id="SSF52210">
    <property type="entry name" value="Succinyl-CoA synthetase domains"/>
    <property type="match status" value="2"/>
</dbReference>
<comment type="caution">
    <text evidence="5">The sequence shown here is derived from an EMBL/GenBank/DDBJ whole genome shotgun (WGS) entry which is preliminary data.</text>
</comment>
<dbReference type="GO" id="GO:0046872">
    <property type="term" value="F:metal ion binding"/>
    <property type="evidence" value="ECO:0007669"/>
    <property type="project" value="InterPro"/>
</dbReference>
<dbReference type="PANTHER" id="PTHR42793">
    <property type="entry name" value="COA BINDING DOMAIN CONTAINING PROTEIN"/>
    <property type="match status" value="1"/>
</dbReference>
<dbReference type="CDD" id="cd04301">
    <property type="entry name" value="NAT_SF"/>
    <property type="match status" value="1"/>
</dbReference>
<dbReference type="Gene3D" id="3.40.50.720">
    <property type="entry name" value="NAD(P)-binding Rossmann-like Domain"/>
    <property type="match status" value="1"/>
</dbReference>
<dbReference type="InterPro" id="IPR011761">
    <property type="entry name" value="ATP-grasp"/>
</dbReference>
<proteinExistence type="predicted"/>
<dbReference type="Gene3D" id="3.40.50.261">
    <property type="entry name" value="Succinyl-CoA synthetase domains"/>
    <property type="match status" value="2"/>
</dbReference>
<evidence type="ECO:0000256" key="2">
    <source>
        <dbReference type="SAM" id="MobiDB-lite"/>
    </source>
</evidence>
<dbReference type="GO" id="GO:0016747">
    <property type="term" value="F:acyltransferase activity, transferring groups other than amino-acyl groups"/>
    <property type="evidence" value="ECO:0007669"/>
    <property type="project" value="InterPro"/>
</dbReference>
<feature type="region of interest" description="Disordered" evidence="2">
    <location>
        <begin position="1"/>
        <end position="40"/>
    </location>
</feature>
<dbReference type="Gene3D" id="3.30.470.20">
    <property type="entry name" value="ATP-grasp fold, B domain"/>
    <property type="match status" value="1"/>
</dbReference>
<dbReference type="InterPro" id="IPR036291">
    <property type="entry name" value="NAD(P)-bd_dom_sf"/>
</dbReference>
<dbReference type="PANTHER" id="PTHR42793:SF1">
    <property type="entry name" value="PEPTIDYL-LYSINE N-ACETYLTRANSFERASE PATZ"/>
    <property type="match status" value="1"/>
</dbReference>
<dbReference type="InterPro" id="IPR032875">
    <property type="entry name" value="Succ_CoA_lig_flav_dom"/>
</dbReference>
<dbReference type="AlphaFoldDB" id="A0A9D1ZUA6"/>
<dbReference type="SUPFAM" id="SSF56059">
    <property type="entry name" value="Glutathione synthetase ATP-binding domain-like"/>
    <property type="match status" value="1"/>
</dbReference>
<dbReference type="SUPFAM" id="SSF51735">
    <property type="entry name" value="NAD(P)-binding Rossmann-fold domains"/>
    <property type="match status" value="1"/>
</dbReference>
<sequence>MGESAPQHAQEHPVTESEAPAGRYEQDGHAPRFTSADPAHPTTDGIPFIYPAHWEADVVLRDGATANLRPVVPTDRAALEKMYAGQSERTIYLRFFTHKPTLSDKELTRFTTVDHNNRVAFVIMLGDEMIGIGRYDRTHNPREAEVAFMISDAHQGRGIGSILLEHLAAAANECGIDRFSAEVLPQNRKMLNVFTDAGYEISREFEDGLVMVYFNIDPTDRSRGVMEAREHRAEAKSIAELLAPDAVAVIGTAPRWEANGHKVIKTLVAGGFTGALYGVNEEQLPAGEVPIYPSIGEVPARVDLAIIAVPIAEVAAAVEACGEAGVRGVLIYTSGYADDGARGRARQKALVKSARSHGMRVIGPASFGLLNNNPDVRLDATISAQDPKPGALGLFSQSSAIGAMFSNTAVKRNIGVSSLVSAGNRADVSGNDIMQYWEDDEATRVCALYLESIGNPRKFSRIARRLSRAKPVLVAKNAVTGQQLPPGHSGRTSIAPTEALDAMFKQAGVISAETFDQVLDVAQVLVSQPLPAGRRVAILSNASALGQIIADRSEALNIDVRVTESMLRLTDDGIDGLEVLEDVATSALEASDIDAAIGVFLTGDSIDPKDVARVLYRAGKRTGKPVVAAFPGTLSFDAALRGIWEDPDGRTPAPAEKDTAGESTPLLQEGLPCFESPGASILALASIMDYVEWREKETGVLATPENLSPKAAAADIAQHLTQVSGENLLDVPASATEELLAHYGISLLPEYGFDTAEEAVEAAARAGGYPVVLKTTDDFLRHRIDLGGVRLGIESDAELISEIAQMHRVLEPYGRFDLTVQKQAPAGQTAVLTGIEDPLIGPVVSFGMAGDATSLLEDWAHRIPPLTERDVYKMVRSPKAAAKLFADGDLPQVRVDLLEDLCARVALMKDNHPEIAYLELNPVLLSQETLTVVGAKIRLGNPQQRTDSARRTMSS</sequence>
<evidence type="ECO:0000256" key="1">
    <source>
        <dbReference type="PROSITE-ProRule" id="PRU00409"/>
    </source>
</evidence>
<evidence type="ECO:0000313" key="6">
    <source>
        <dbReference type="Proteomes" id="UP000824134"/>
    </source>
</evidence>
<dbReference type="EC" id="2.3.1.-" evidence="5"/>
<protein>
    <submittedName>
        <fullName evidence="5">GNAT family N-acetyltransferase</fullName>
        <ecNumber evidence="5">2.3.1.-</ecNumber>
    </submittedName>
</protein>
<dbReference type="Pfam" id="PF13302">
    <property type="entry name" value="Acetyltransf_3"/>
    <property type="match status" value="1"/>
</dbReference>
<dbReference type="GO" id="GO:0005524">
    <property type="term" value="F:ATP binding"/>
    <property type="evidence" value="ECO:0007669"/>
    <property type="project" value="UniProtKB-UniRule"/>
</dbReference>
<keyword evidence="5" id="KW-0808">Transferase</keyword>
<feature type="region of interest" description="Disordered" evidence="2">
    <location>
        <begin position="645"/>
        <end position="667"/>
    </location>
</feature>
<feature type="domain" description="ATP-grasp" evidence="3">
    <location>
        <begin position="737"/>
        <end position="774"/>
    </location>
</feature>
<dbReference type="PROSITE" id="PS51186">
    <property type="entry name" value="GNAT"/>
    <property type="match status" value="1"/>
</dbReference>
<keyword evidence="1" id="KW-0547">Nucleotide-binding</keyword>
<accession>A0A9D1ZUA6</accession>
<dbReference type="InterPro" id="IPR003781">
    <property type="entry name" value="CoA-bd"/>
</dbReference>
<dbReference type="InterPro" id="IPR016181">
    <property type="entry name" value="Acyl_CoA_acyltransferase"/>
</dbReference>
<dbReference type="PROSITE" id="PS50975">
    <property type="entry name" value="ATP_GRASP"/>
    <property type="match status" value="1"/>
</dbReference>
<keyword evidence="1" id="KW-0067">ATP-binding</keyword>
<dbReference type="InterPro" id="IPR000182">
    <property type="entry name" value="GNAT_dom"/>
</dbReference>
<organism evidence="5 6">
    <name type="scientific">Candidatus Rothia avicola</name>
    <dbReference type="NCBI Taxonomy" id="2840478"/>
    <lineage>
        <taxon>Bacteria</taxon>
        <taxon>Bacillati</taxon>
        <taxon>Actinomycetota</taxon>
        <taxon>Actinomycetes</taxon>
        <taxon>Micrococcales</taxon>
        <taxon>Micrococcaceae</taxon>
        <taxon>Rothia</taxon>
    </lineage>
</organism>
<dbReference type="Pfam" id="PF13549">
    <property type="entry name" value="ATP-grasp_5"/>
    <property type="match status" value="1"/>
</dbReference>
<dbReference type="Gene3D" id="3.40.630.30">
    <property type="match status" value="1"/>
</dbReference>
<dbReference type="SUPFAM" id="SSF55729">
    <property type="entry name" value="Acyl-CoA N-acyltransferases (Nat)"/>
    <property type="match status" value="1"/>
</dbReference>
<evidence type="ECO:0000259" key="4">
    <source>
        <dbReference type="PROSITE" id="PS51186"/>
    </source>
</evidence>
<name>A0A9D1ZUA6_9MICC</name>
<dbReference type="Pfam" id="PF13380">
    <property type="entry name" value="CoA_binding_2"/>
    <property type="match status" value="1"/>
</dbReference>
<feature type="compositionally biased region" description="Basic and acidic residues" evidence="2">
    <location>
        <begin position="645"/>
        <end position="660"/>
    </location>
</feature>
<dbReference type="Gene3D" id="3.30.1490.20">
    <property type="entry name" value="ATP-grasp fold, A domain"/>
    <property type="match status" value="1"/>
</dbReference>
<dbReference type="EMBL" id="DXCN01000074">
    <property type="protein sequence ID" value="HIY95905.1"/>
    <property type="molecule type" value="Genomic_DNA"/>
</dbReference>
<reference evidence="5" key="1">
    <citation type="journal article" date="2021" name="PeerJ">
        <title>Extensive microbial diversity within the chicken gut microbiome revealed by metagenomics and culture.</title>
        <authorList>
            <person name="Gilroy R."/>
            <person name="Ravi A."/>
            <person name="Getino M."/>
            <person name="Pursley I."/>
            <person name="Horton D.L."/>
            <person name="Alikhan N.F."/>
            <person name="Baker D."/>
            <person name="Gharbi K."/>
            <person name="Hall N."/>
            <person name="Watson M."/>
            <person name="Adriaenssens E.M."/>
            <person name="Foster-Nyarko E."/>
            <person name="Jarju S."/>
            <person name="Secka A."/>
            <person name="Antonio M."/>
            <person name="Oren A."/>
            <person name="Chaudhuri R.R."/>
            <person name="La Ragione R."/>
            <person name="Hildebrand F."/>
            <person name="Pallen M.J."/>
        </authorList>
    </citation>
    <scope>NUCLEOTIDE SEQUENCE</scope>
    <source>
        <strain evidence="5">ChiHjej12B11-9195</strain>
    </source>
</reference>
<dbReference type="Pfam" id="PF13607">
    <property type="entry name" value="Succ_CoA_lig"/>
    <property type="match status" value="1"/>
</dbReference>
<feature type="domain" description="N-acetyltransferase" evidence="4">
    <location>
        <begin position="66"/>
        <end position="216"/>
    </location>
</feature>
<gene>
    <name evidence="5" type="ORF">H9821_09695</name>
</gene>